<evidence type="ECO:0000313" key="1">
    <source>
        <dbReference type="EMBL" id="KAJ8732116.1"/>
    </source>
</evidence>
<name>A0ACC2R3A1_9NEOP</name>
<evidence type="ECO:0000313" key="2">
    <source>
        <dbReference type="Proteomes" id="UP001231649"/>
    </source>
</evidence>
<dbReference type="Proteomes" id="UP001231649">
    <property type="component" value="Chromosome 6"/>
</dbReference>
<dbReference type="EMBL" id="CM056782">
    <property type="protein sequence ID" value="KAJ8732116.1"/>
    <property type="molecule type" value="Genomic_DNA"/>
</dbReference>
<reference evidence="1" key="1">
    <citation type="submission" date="2023-03" db="EMBL/GenBank/DDBJ databases">
        <title>Chromosome-level genomes of two armyworms, Mythimna separata and Mythimna loreyi, provide insights into the biosynthesis and reception of sex pheromones.</title>
        <authorList>
            <person name="Zhao H."/>
        </authorList>
    </citation>
    <scope>NUCLEOTIDE SEQUENCE</scope>
    <source>
        <strain evidence="1">BeijingLab</strain>
    </source>
</reference>
<protein>
    <submittedName>
        <fullName evidence="1">Uncharacterized protein</fullName>
    </submittedName>
</protein>
<proteinExistence type="predicted"/>
<gene>
    <name evidence="1" type="ORF">PYW08_014846</name>
</gene>
<keyword evidence="2" id="KW-1185">Reference proteome</keyword>
<sequence>MDKCRICLRCRKNVLSIYMKADGITYAEMISSFANVKIRNEDGFSDKICRSCRGKLTDAYNFKMEIERAEMVLQETSNLKRINFSNLQDIKIKIEIETDCKPLLPSKENFSDKLFKEGFDCLSYNNTVIKKIEHSECENSNKKKKALSVGEFLNSIKTESDNDCDYQDYEIGADEYHSDTGSNYSNDTKTKYMKKKKVKQSKNPISDQKGDWFKPLLSKPIKPKYIADLRLARTDPLVKKPRARKPPTTKIKICPYCGKLFQNLNSHILLHTAEKKFKCDQCEKAFYTENVLRAHIKLHGATKKFKCDQCIAAFVSPTSLKSHMLVHDDEKKHVCDVCNKAFKKKHLLKRHKMIHNFGDKPIKCELCPMTFITKYNLRHHMRVHTGERPFRCEICSQPYSYKHDFNRHCLKKHGVFMKRRTVRVMNEEVLQQERAIMRELSLRAHGIIKGDEIENPFDGPQAAMAYEQAMKAIEENKIPIF</sequence>
<accession>A0ACC2R3A1</accession>
<organism evidence="1 2">
    <name type="scientific">Mythimna loreyi</name>
    <dbReference type="NCBI Taxonomy" id="667449"/>
    <lineage>
        <taxon>Eukaryota</taxon>
        <taxon>Metazoa</taxon>
        <taxon>Ecdysozoa</taxon>
        <taxon>Arthropoda</taxon>
        <taxon>Hexapoda</taxon>
        <taxon>Insecta</taxon>
        <taxon>Pterygota</taxon>
        <taxon>Neoptera</taxon>
        <taxon>Endopterygota</taxon>
        <taxon>Lepidoptera</taxon>
        <taxon>Glossata</taxon>
        <taxon>Ditrysia</taxon>
        <taxon>Noctuoidea</taxon>
        <taxon>Noctuidae</taxon>
        <taxon>Noctuinae</taxon>
        <taxon>Hadenini</taxon>
        <taxon>Mythimna</taxon>
    </lineage>
</organism>
<comment type="caution">
    <text evidence="1">The sequence shown here is derived from an EMBL/GenBank/DDBJ whole genome shotgun (WGS) entry which is preliminary data.</text>
</comment>